<dbReference type="InterPro" id="IPR036388">
    <property type="entry name" value="WH-like_DNA-bd_sf"/>
</dbReference>
<evidence type="ECO:0000259" key="4">
    <source>
        <dbReference type="PROSITE" id="PS50949"/>
    </source>
</evidence>
<dbReference type="PRINTS" id="PR00035">
    <property type="entry name" value="HTHGNTR"/>
</dbReference>
<keyword evidence="3" id="KW-0804">Transcription</keyword>
<dbReference type="SUPFAM" id="SSF48008">
    <property type="entry name" value="GntR ligand-binding domain-like"/>
    <property type="match status" value="1"/>
</dbReference>
<accession>A0ABS2QBR6</accession>
<keyword evidence="6" id="KW-1185">Reference proteome</keyword>
<dbReference type="Gene3D" id="1.10.10.10">
    <property type="entry name" value="Winged helix-like DNA-binding domain superfamily/Winged helix DNA-binding domain"/>
    <property type="match status" value="1"/>
</dbReference>
<evidence type="ECO:0000256" key="2">
    <source>
        <dbReference type="ARBA" id="ARBA00023125"/>
    </source>
</evidence>
<name>A0ABS2QBR6_9BACL</name>
<dbReference type="Pfam" id="PF07729">
    <property type="entry name" value="FCD"/>
    <property type="match status" value="1"/>
</dbReference>
<dbReference type="InterPro" id="IPR011711">
    <property type="entry name" value="GntR_C"/>
</dbReference>
<keyword evidence="5" id="KW-0670">Pyruvate</keyword>
<dbReference type="InterPro" id="IPR008920">
    <property type="entry name" value="TF_FadR/GntR_C"/>
</dbReference>
<organism evidence="5 6">
    <name type="scientific">Sporolactobacillus spathodeae</name>
    <dbReference type="NCBI Taxonomy" id="1465502"/>
    <lineage>
        <taxon>Bacteria</taxon>
        <taxon>Bacillati</taxon>
        <taxon>Bacillota</taxon>
        <taxon>Bacilli</taxon>
        <taxon>Bacillales</taxon>
        <taxon>Sporolactobacillaceae</taxon>
        <taxon>Sporolactobacillus</taxon>
    </lineage>
</organism>
<dbReference type="SMART" id="SM00895">
    <property type="entry name" value="FCD"/>
    <property type="match status" value="1"/>
</dbReference>
<dbReference type="PROSITE" id="PS50949">
    <property type="entry name" value="HTH_GNTR"/>
    <property type="match status" value="1"/>
</dbReference>
<keyword evidence="1" id="KW-0805">Transcription regulation</keyword>
<sequence length="239" mass="27550">MIGVSETVQKFILDYIRTRAKPGEKLPSEREIAKMLEVGRSSVREALQTLTERGIIEKRPGKGNYLIDRSTDQHAFDIRNLLPAFDVESSLDLLEFRRCIETENAYLAARRRTKETLMILEEAVGELKTCVERQTSIIVPDLKFHNAIAHATQNKIIISVYDSLISFSKKVRIEMAINDDTEHALFYHTSIFEAIKNEDEEKSGNLMRRHIEDVQLHYKKMLSEITPLESQSKQVTIEE</sequence>
<dbReference type="SUPFAM" id="SSF46785">
    <property type="entry name" value="Winged helix' DNA-binding domain"/>
    <property type="match status" value="1"/>
</dbReference>
<feature type="domain" description="HTH gntR-type" evidence="4">
    <location>
        <begin position="2"/>
        <end position="69"/>
    </location>
</feature>
<dbReference type="Gene3D" id="1.20.120.530">
    <property type="entry name" value="GntR ligand-binding domain-like"/>
    <property type="match status" value="1"/>
</dbReference>
<dbReference type="RefSeq" id="WP_239530324.1">
    <property type="nucleotide sequence ID" value="NZ_CBCRXA010000006.1"/>
</dbReference>
<comment type="caution">
    <text evidence="5">The sequence shown here is derived from an EMBL/GenBank/DDBJ whole genome shotgun (WGS) entry which is preliminary data.</text>
</comment>
<protein>
    <submittedName>
        <fullName evidence="5">GntR family transcriptional repressor for pyruvate dehydrogenase complex</fullName>
    </submittedName>
</protein>
<proteinExistence type="predicted"/>
<dbReference type="SMART" id="SM00345">
    <property type="entry name" value="HTH_GNTR"/>
    <property type="match status" value="1"/>
</dbReference>
<dbReference type="Proteomes" id="UP000823201">
    <property type="component" value="Unassembled WGS sequence"/>
</dbReference>
<reference evidence="5 6" key="1">
    <citation type="submission" date="2021-01" db="EMBL/GenBank/DDBJ databases">
        <title>Genomic Encyclopedia of Type Strains, Phase IV (KMG-IV): sequencing the most valuable type-strain genomes for metagenomic binning, comparative biology and taxonomic classification.</title>
        <authorList>
            <person name="Goeker M."/>
        </authorList>
    </citation>
    <scope>NUCLEOTIDE SEQUENCE [LARGE SCALE GENOMIC DNA]</scope>
    <source>
        <strain evidence="5 6">DSM 100968</strain>
    </source>
</reference>
<gene>
    <name evidence="5" type="ORF">JOC27_002678</name>
</gene>
<keyword evidence="2" id="KW-0238">DNA-binding</keyword>
<dbReference type="Pfam" id="PF00392">
    <property type="entry name" value="GntR"/>
    <property type="match status" value="1"/>
</dbReference>
<dbReference type="PANTHER" id="PTHR43537:SF5">
    <property type="entry name" value="UXU OPERON TRANSCRIPTIONAL REGULATOR"/>
    <property type="match status" value="1"/>
</dbReference>
<dbReference type="InterPro" id="IPR036390">
    <property type="entry name" value="WH_DNA-bd_sf"/>
</dbReference>
<evidence type="ECO:0000256" key="3">
    <source>
        <dbReference type="ARBA" id="ARBA00023163"/>
    </source>
</evidence>
<evidence type="ECO:0000313" key="6">
    <source>
        <dbReference type="Proteomes" id="UP000823201"/>
    </source>
</evidence>
<dbReference type="CDD" id="cd07377">
    <property type="entry name" value="WHTH_GntR"/>
    <property type="match status" value="1"/>
</dbReference>
<evidence type="ECO:0000256" key="1">
    <source>
        <dbReference type="ARBA" id="ARBA00023015"/>
    </source>
</evidence>
<dbReference type="InterPro" id="IPR000524">
    <property type="entry name" value="Tscrpt_reg_HTH_GntR"/>
</dbReference>
<dbReference type="PANTHER" id="PTHR43537">
    <property type="entry name" value="TRANSCRIPTIONAL REGULATOR, GNTR FAMILY"/>
    <property type="match status" value="1"/>
</dbReference>
<dbReference type="EMBL" id="JAFBEV010000039">
    <property type="protein sequence ID" value="MBM7659173.1"/>
    <property type="molecule type" value="Genomic_DNA"/>
</dbReference>
<evidence type="ECO:0000313" key="5">
    <source>
        <dbReference type="EMBL" id="MBM7659173.1"/>
    </source>
</evidence>